<dbReference type="EMBL" id="CP017141">
    <property type="protein sequence ID" value="AOM79854.1"/>
    <property type="molecule type" value="Genomic_DNA"/>
</dbReference>
<dbReference type="Proteomes" id="UP000094313">
    <property type="component" value="Chromosome"/>
</dbReference>
<dbReference type="OrthoDB" id="9799092at2"/>
<accession>A0A1D7QMF9</accession>
<reference evidence="1 2" key="1">
    <citation type="submission" date="2016-08" db="EMBL/GenBank/DDBJ databases">
        <authorList>
            <person name="Seilhamer J.J."/>
        </authorList>
    </citation>
    <scope>NUCLEOTIDE SEQUENCE [LARGE SCALE GENOMIC DNA]</scope>
    <source>
        <strain evidence="1 2">DX4</strain>
    </source>
</reference>
<dbReference type="Gene3D" id="3.30.460.10">
    <property type="entry name" value="Beta Polymerase, domain 2"/>
    <property type="match status" value="1"/>
</dbReference>
<proteinExistence type="predicted"/>
<dbReference type="AlphaFoldDB" id="A0A1D7QMF9"/>
<evidence type="ECO:0000313" key="2">
    <source>
        <dbReference type="Proteomes" id="UP000094313"/>
    </source>
</evidence>
<gene>
    <name evidence="1" type="ORF">BFS30_23430</name>
</gene>
<dbReference type="PANTHER" id="PTHR34822:SF1">
    <property type="entry name" value="GRPB FAMILY PROTEIN"/>
    <property type="match status" value="1"/>
</dbReference>
<dbReference type="RefSeq" id="WP_069381516.1">
    <property type="nucleotide sequence ID" value="NZ_CP017141.1"/>
</dbReference>
<dbReference type="InterPro" id="IPR007344">
    <property type="entry name" value="GrpB/CoaE"/>
</dbReference>
<dbReference type="Pfam" id="PF04229">
    <property type="entry name" value="GrpB"/>
    <property type="match status" value="1"/>
</dbReference>
<dbReference type="KEGG" id="psty:BFS30_23430"/>
<evidence type="ECO:0008006" key="3">
    <source>
        <dbReference type="Google" id="ProtNLM"/>
    </source>
</evidence>
<name>A0A1D7QMF9_9SPHI</name>
<organism evidence="1 2">
    <name type="scientific">Pedobacter steynii</name>
    <dbReference type="NCBI Taxonomy" id="430522"/>
    <lineage>
        <taxon>Bacteria</taxon>
        <taxon>Pseudomonadati</taxon>
        <taxon>Bacteroidota</taxon>
        <taxon>Sphingobacteriia</taxon>
        <taxon>Sphingobacteriales</taxon>
        <taxon>Sphingobacteriaceae</taxon>
        <taxon>Pedobacter</taxon>
    </lineage>
</organism>
<evidence type="ECO:0000313" key="1">
    <source>
        <dbReference type="EMBL" id="AOM79854.1"/>
    </source>
</evidence>
<dbReference type="InterPro" id="IPR043519">
    <property type="entry name" value="NT_sf"/>
</dbReference>
<dbReference type="SUPFAM" id="SSF81301">
    <property type="entry name" value="Nucleotidyltransferase"/>
    <property type="match status" value="1"/>
</dbReference>
<dbReference type="PANTHER" id="PTHR34822">
    <property type="entry name" value="GRPB DOMAIN PROTEIN (AFU_ORTHOLOGUE AFUA_1G01530)"/>
    <property type="match status" value="1"/>
</dbReference>
<protein>
    <recommendedName>
        <fullName evidence="3">GrpB family protein</fullName>
    </recommendedName>
</protein>
<sequence>MKITFEPYRPSWKQAFNEIETELKKEIGFLKPQIEHIGSTSVEGLSAKPIIDILVGLHHNEELDVIPPLLMDKDYIYYENYNIDMPYRRFFVKLKGSPKSLSLPIHIKPEDIIPEELHDHTLRLAHIHVLPLDSAHWLRHIAFRDYLRVHPQVKAEYQLLKEKLSTREWKDGNEYNDAKDAFLKREEQKAVKWYK</sequence>
<keyword evidence="2" id="KW-1185">Reference proteome</keyword>